<reference evidence="2 3" key="1">
    <citation type="journal article" date="2023" name="G3 (Bethesda)">
        <title>A chromosome-level genome assembly of Zasmidium syzygii isolated from banana leaves.</title>
        <authorList>
            <person name="van Westerhoven A.C."/>
            <person name="Mehrabi R."/>
            <person name="Talebi R."/>
            <person name="Steentjes M.B.F."/>
            <person name="Corcolon B."/>
            <person name="Chong P.A."/>
            <person name="Kema G.H.J."/>
            <person name="Seidl M.F."/>
        </authorList>
    </citation>
    <scope>NUCLEOTIDE SEQUENCE [LARGE SCALE GENOMIC DNA]</scope>
    <source>
        <strain evidence="2 3">P124</strain>
    </source>
</reference>
<evidence type="ECO:0008006" key="4">
    <source>
        <dbReference type="Google" id="ProtNLM"/>
    </source>
</evidence>
<dbReference type="Proteomes" id="UP001305779">
    <property type="component" value="Unassembled WGS sequence"/>
</dbReference>
<dbReference type="Pfam" id="PF00106">
    <property type="entry name" value="adh_short"/>
    <property type="match status" value="1"/>
</dbReference>
<name>A0ABR0F0Q2_ZASCE</name>
<dbReference type="PANTHER" id="PTHR45458">
    <property type="entry name" value="SHORT-CHAIN DEHYDROGENASE/REDUCTASE SDR"/>
    <property type="match status" value="1"/>
</dbReference>
<dbReference type="InterPro" id="IPR052184">
    <property type="entry name" value="SDR_enzymes"/>
</dbReference>
<dbReference type="PRINTS" id="PR00081">
    <property type="entry name" value="GDHRDH"/>
</dbReference>
<accession>A0ABR0F0Q2</accession>
<keyword evidence="3" id="KW-1185">Reference proteome</keyword>
<protein>
    <recommendedName>
        <fullName evidence="4">NAD(P)-binding protein</fullName>
    </recommendedName>
</protein>
<dbReference type="PANTHER" id="PTHR45458:SF1">
    <property type="entry name" value="SHORT CHAIN DEHYDROGENASE"/>
    <property type="match status" value="1"/>
</dbReference>
<dbReference type="CDD" id="cd05325">
    <property type="entry name" value="carb_red_sniffer_like_SDR_c"/>
    <property type="match status" value="1"/>
</dbReference>
<organism evidence="2 3">
    <name type="scientific">Zasmidium cellare</name>
    <name type="common">Wine cellar mold</name>
    <name type="synonym">Racodium cellare</name>
    <dbReference type="NCBI Taxonomy" id="395010"/>
    <lineage>
        <taxon>Eukaryota</taxon>
        <taxon>Fungi</taxon>
        <taxon>Dikarya</taxon>
        <taxon>Ascomycota</taxon>
        <taxon>Pezizomycotina</taxon>
        <taxon>Dothideomycetes</taxon>
        <taxon>Dothideomycetidae</taxon>
        <taxon>Mycosphaerellales</taxon>
        <taxon>Mycosphaerellaceae</taxon>
        <taxon>Zasmidium</taxon>
    </lineage>
</organism>
<proteinExistence type="inferred from homology"/>
<comment type="caution">
    <text evidence="2">The sequence shown here is derived from an EMBL/GenBank/DDBJ whole genome shotgun (WGS) entry which is preliminary data.</text>
</comment>
<dbReference type="PRINTS" id="PR00080">
    <property type="entry name" value="SDRFAMILY"/>
</dbReference>
<evidence type="ECO:0000313" key="3">
    <source>
        <dbReference type="Proteomes" id="UP001305779"/>
    </source>
</evidence>
<dbReference type="EMBL" id="JAXOVC010000001">
    <property type="protein sequence ID" value="KAK4506966.1"/>
    <property type="molecule type" value="Genomic_DNA"/>
</dbReference>
<evidence type="ECO:0000256" key="1">
    <source>
        <dbReference type="RuleBase" id="RU000363"/>
    </source>
</evidence>
<gene>
    <name evidence="2" type="ORF">PRZ48_000699</name>
</gene>
<dbReference type="SUPFAM" id="SSF51735">
    <property type="entry name" value="NAD(P)-binding Rossmann-fold domains"/>
    <property type="match status" value="1"/>
</dbReference>
<dbReference type="InterPro" id="IPR036291">
    <property type="entry name" value="NAD(P)-bd_dom_sf"/>
</dbReference>
<dbReference type="InterPro" id="IPR002347">
    <property type="entry name" value="SDR_fam"/>
</dbReference>
<comment type="similarity">
    <text evidence="1">Belongs to the short-chain dehydrogenases/reductases (SDR) family.</text>
</comment>
<evidence type="ECO:0000313" key="2">
    <source>
        <dbReference type="EMBL" id="KAK4506966.1"/>
    </source>
</evidence>
<dbReference type="Gene3D" id="3.40.50.720">
    <property type="entry name" value="NAD(P)-binding Rossmann-like Domain"/>
    <property type="match status" value="1"/>
</dbReference>
<sequence>MPTAVVTGANSGIGHAFAQLLIQEGYEVHAADVAVGENLQSLQCRLHRLDVRSPESISGFAQQLAGKPLDVLLNVAGIMAPGEADTLGHVTKDTLTSIFETNTFGPLLLTQALLENLLASPSPRVGIVSSRVGSIGDNSTGGSYAYRASKAAVNSVGKSLAMDLKEKGVVVTLLHPGIVRTNLNPTPEQMAESVEPEEAAGKLWGVFNAHGIEETGKFWHREGFELPW</sequence>